<evidence type="ECO:0000313" key="7">
    <source>
        <dbReference type="Proteomes" id="UP000663760"/>
    </source>
</evidence>
<keyword evidence="3 4" id="KW-0287">Flowering</keyword>
<proteinExistence type="inferred from homology"/>
<keyword evidence="4" id="KW-0217">Developmental protein</keyword>
<gene>
    <name evidence="6" type="ORF">SI8410_11015245</name>
</gene>
<reference evidence="6" key="1">
    <citation type="submission" date="2020-02" db="EMBL/GenBank/DDBJ databases">
        <authorList>
            <person name="Scholz U."/>
            <person name="Mascher M."/>
            <person name="Fiebig A."/>
        </authorList>
    </citation>
    <scope>NUCLEOTIDE SEQUENCE</scope>
</reference>
<accession>A0A7I8L3G5</accession>
<dbReference type="Proteomes" id="UP000663760">
    <property type="component" value="Chromosome 11"/>
</dbReference>
<feature type="coiled-coil region" evidence="5">
    <location>
        <begin position="51"/>
        <end position="107"/>
    </location>
</feature>
<dbReference type="OrthoDB" id="1930990at2759"/>
<name>A0A7I8L3G5_SPIIN</name>
<dbReference type="EMBL" id="LR746274">
    <property type="protein sequence ID" value="CAA7404567.1"/>
    <property type="molecule type" value="Genomic_DNA"/>
</dbReference>
<evidence type="ECO:0000256" key="4">
    <source>
        <dbReference type="RuleBase" id="RU364012"/>
    </source>
</evidence>
<dbReference type="AlphaFoldDB" id="A0A7I8L3G5"/>
<organism evidence="6 7">
    <name type="scientific">Spirodela intermedia</name>
    <name type="common">Intermediate duckweed</name>
    <dbReference type="NCBI Taxonomy" id="51605"/>
    <lineage>
        <taxon>Eukaryota</taxon>
        <taxon>Viridiplantae</taxon>
        <taxon>Streptophyta</taxon>
        <taxon>Embryophyta</taxon>
        <taxon>Tracheophyta</taxon>
        <taxon>Spermatophyta</taxon>
        <taxon>Magnoliopsida</taxon>
        <taxon>Liliopsida</taxon>
        <taxon>Araceae</taxon>
        <taxon>Lemnoideae</taxon>
        <taxon>Spirodela</taxon>
    </lineage>
</organism>
<dbReference type="PANTHER" id="PTHR31791">
    <property type="entry name" value="FRIGIDA-LIKE PROTEIN 3-RELATED"/>
    <property type="match status" value="1"/>
</dbReference>
<keyword evidence="5" id="KW-0175">Coiled coil</keyword>
<dbReference type="GO" id="GO:0009908">
    <property type="term" value="P:flower development"/>
    <property type="evidence" value="ECO:0007669"/>
    <property type="project" value="UniProtKB-KW"/>
</dbReference>
<comment type="similarity">
    <text evidence="1 4">Belongs to the Frigida family.</text>
</comment>
<dbReference type="PANTHER" id="PTHR31791:SF4">
    <property type="entry name" value="FRIGIDA-LIKE PROTEIN 3"/>
    <property type="match status" value="1"/>
</dbReference>
<evidence type="ECO:0000256" key="5">
    <source>
        <dbReference type="SAM" id="Coils"/>
    </source>
</evidence>
<evidence type="ECO:0000256" key="3">
    <source>
        <dbReference type="ARBA" id="ARBA00023089"/>
    </source>
</evidence>
<sequence length="528" mass="59016">MDDIQSATPHVDSTPAKIQKLQQAFSELEIHRGITLNLKWKELEEHFHWFERSLKERFGELEDQKRAFERKASEARDMLEKKEAMVLAKEKASLERLQERRDAAFSALGAAVENCKDPSSLPTADGSSEMNLAALFDEETHSEVGKVNPVSSPLMKLCQEMNAEGLLGYISENRKNLATIREEIPAALRSSSSPFTLVLGSLKGFYRLDMRAPEGKKDANLLGIRRTCLMLMESLSQLLGESNPTPENLTITSDIKEQARTIAGEWRPRLNELDVDARSGNSLEVHAFLQLLATFRIAREFDQDDICNLITSVSRRRQIAELCHSLGLTHRMPGVIGTLLSGGRHIEAINLAFAFDLTEQFPPVPLLKAFLKEARASPAKSGNPSSGPHNEPDERELSALKAAIKCIEEHKLQGQLPVDPLQRRLLQFGKDKADVKRAAEAARPLPKRPRANATHHPPHAVNALEKSFFYRGAERYPYAHERQHFQLQEAHGSPLLGAAAYGLSPSRSSYHSGYYGNGCHPFNAQYIH</sequence>
<keyword evidence="7" id="KW-1185">Reference proteome</keyword>
<dbReference type="Pfam" id="PF07899">
    <property type="entry name" value="Frigida"/>
    <property type="match status" value="1"/>
</dbReference>
<evidence type="ECO:0000313" key="6">
    <source>
        <dbReference type="EMBL" id="CAA7404567.1"/>
    </source>
</evidence>
<keyword evidence="2 4" id="KW-0221">Differentiation</keyword>
<protein>
    <recommendedName>
        <fullName evidence="4">FRIGIDA-like protein</fullName>
    </recommendedName>
</protein>
<evidence type="ECO:0000256" key="1">
    <source>
        <dbReference type="ARBA" id="ARBA00008956"/>
    </source>
</evidence>
<dbReference type="GO" id="GO:0030154">
    <property type="term" value="P:cell differentiation"/>
    <property type="evidence" value="ECO:0007669"/>
    <property type="project" value="UniProtKB-KW"/>
</dbReference>
<evidence type="ECO:0000256" key="2">
    <source>
        <dbReference type="ARBA" id="ARBA00022782"/>
    </source>
</evidence>
<dbReference type="InterPro" id="IPR012474">
    <property type="entry name" value="Frigida"/>
</dbReference>